<evidence type="ECO:0000313" key="2">
    <source>
        <dbReference type="EMBL" id="MBD1394605.1"/>
    </source>
</evidence>
<comment type="caution">
    <text evidence="2">The sequence shown here is derived from an EMBL/GenBank/DDBJ whole genome shotgun (WGS) entry which is preliminary data.</text>
</comment>
<sequence>MKSDKSISGVLSETQNLKDANIELTNTLDKLMQAQSKMAVTSEKSSRAYQDISVQLRKAENALKSNNEQIDKNTRMLDMAKGSFEKNKALLESLKAQYVDLTSSQGDNVTGASKLNNQIALLGKTVDDQGKKLEKSREVFDFHKKSIEAVEDSYKDLYSGAGDFAPVLDSVSKGFNAMKDGLDVAKTGLRSVGSALKATGFGLLVLVLESITEYFTKDKIGIKRFQGILAAVGVVVDEINGAFLSLGRSIVDALYSPGDTIKRFWTGLINTFSKSFSALGDILSGVFTLNPEKISAGVSTLRKEINKTTTTIKDGFNHLKNEMVELGGNAGKAYHEAYKNAGEKTVNTSRKILKAKAPKDVHPPHLEVLEAASGYAIKKIGEEKKLYDTELALLNDQLRKKLVSQEEYNKQSEQLQQTYHQNIGNNLDLSNEKAKAAMEARFKNIIEQQHNRDVQLKKGKMEQDEKDLNKAILPGQQMDAEKKLIADKYDYEIALAGGNTEKIKQLELDKQKSLTDVANQHEQQRKEFALNSAQQVADKAFSIIGNNIKSTSDAKLKGLETQKVGELSNTSLTATQRKAIEDKYKKKEAEEKLKAFKSEQRASLLQAIVNGALAVTKVTAQTGVIAPFVIPGIIASTALQVATILAQKPPAFAKGGHFVSDGRGTLLPGYSRTDNTNAYLRSGEAVVVSEAMRNPWARNLVSAINVAHGGRDFSVSNTGRGYAIGGIYTDGGNANRYYNQPVNDAKELANTLAYQMINNFPPIYVDVKDVNNQQNILAQTVNRVNL</sequence>
<dbReference type="RefSeq" id="WP_191164341.1">
    <property type="nucleotide sequence ID" value="NZ_JACWMX010000006.1"/>
</dbReference>
<dbReference type="AlphaFoldDB" id="A0A926NV51"/>
<accession>A0A926NV51</accession>
<gene>
    <name evidence="2" type="ORF">IDJ76_15950</name>
</gene>
<evidence type="ECO:0000256" key="1">
    <source>
        <dbReference type="SAM" id="Coils"/>
    </source>
</evidence>
<feature type="coiled-coil region" evidence="1">
    <location>
        <begin position="14"/>
        <end position="76"/>
    </location>
</feature>
<protein>
    <submittedName>
        <fullName evidence="2">Uncharacterized protein</fullName>
    </submittedName>
</protein>
<dbReference type="Proteomes" id="UP000619078">
    <property type="component" value="Unassembled WGS sequence"/>
</dbReference>
<proteinExistence type="predicted"/>
<name>A0A926NV51_9SPHI</name>
<dbReference type="EMBL" id="JACWMX010000006">
    <property type="protein sequence ID" value="MBD1394605.1"/>
    <property type="molecule type" value="Genomic_DNA"/>
</dbReference>
<reference evidence="2" key="1">
    <citation type="submission" date="2020-09" db="EMBL/GenBank/DDBJ databases">
        <title>Novel species of Mucilaginibacter isolated from a glacier on the Tibetan Plateau.</title>
        <authorList>
            <person name="Liu Q."/>
            <person name="Xin Y.-H."/>
        </authorList>
    </citation>
    <scope>NUCLEOTIDE SEQUENCE</scope>
    <source>
        <strain evidence="2">ZB1P21</strain>
    </source>
</reference>
<keyword evidence="1" id="KW-0175">Coiled coil</keyword>
<evidence type="ECO:0000313" key="3">
    <source>
        <dbReference type="Proteomes" id="UP000619078"/>
    </source>
</evidence>
<keyword evidence="3" id="KW-1185">Reference proteome</keyword>
<organism evidence="2 3">
    <name type="scientific">Mucilaginibacter glaciei</name>
    <dbReference type="NCBI Taxonomy" id="2772109"/>
    <lineage>
        <taxon>Bacteria</taxon>
        <taxon>Pseudomonadati</taxon>
        <taxon>Bacteroidota</taxon>
        <taxon>Sphingobacteriia</taxon>
        <taxon>Sphingobacteriales</taxon>
        <taxon>Sphingobacteriaceae</taxon>
        <taxon>Mucilaginibacter</taxon>
    </lineage>
</organism>